<protein>
    <submittedName>
        <fullName evidence="2">Uncharacterized protein</fullName>
    </submittedName>
</protein>
<proteinExistence type="predicted"/>
<organism evidence="2 3">
    <name type="scientific">Lentinula edodes</name>
    <name type="common">Shiitake mushroom</name>
    <name type="synonym">Lentinus edodes</name>
    <dbReference type="NCBI Taxonomy" id="5353"/>
    <lineage>
        <taxon>Eukaryota</taxon>
        <taxon>Fungi</taxon>
        <taxon>Dikarya</taxon>
        <taxon>Basidiomycota</taxon>
        <taxon>Agaricomycotina</taxon>
        <taxon>Agaricomycetes</taxon>
        <taxon>Agaricomycetidae</taxon>
        <taxon>Agaricales</taxon>
        <taxon>Marasmiineae</taxon>
        <taxon>Omphalotaceae</taxon>
        <taxon>Lentinula</taxon>
    </lineage>
</organism>
<dbReference type="AlphaFoldDB" id="A0A1Q3EAM3"/>
<accession>A0A1Q3EAM3</accession>
<gene>
    <name evidence="2" type="ORF">LENED_005977</name>
</gene>
<evidence type="ECO:0000313" key="2">
    <source>
        <dbReference type="EMBL" id="GAW04201.1"/>
    </source>
</evidence>
<keyword evidence="1" id="KW-0812">Transmembrane</keyword>
<sequence length="281" mass="31920">MYEGKLEGTVTLARPRENQIAAQCDNSFFYHSSCKSLSSPSSPHSLIIRASNLDHIIPTTSMLRVTAVAIIFAVLLGVFSSPITLSPPYDLKTQVPSLLPYRNSKDKDNRFRRLGLMRWTWKTDNNMPQWESGSLRIHGNFARSDRSFNGIVSKDENWAICIGIECFVATMKSDWTQVESLQTFQLPKRKTTGFIQITGLQATVNWGNDREREQRWRAFVGAVSQSKDILEFYNHMMHLMLNDSMLYGADGSISKEVPPLWTAHYNAMQHARAIPTLQSSQ</sequence>
<keyword evidence="1" id="KW-1133">Transmembrane helix</keyword>
<evidence type="ECO:0000256" key="1">
    <source>
        <dbReference type="SAM" id="Phobius"/>
    </source>
</evidence>
<keyword evidence="3" id="KW-1185">Reference proteome</keyword>
<dbReference type="EMBL" id="BDGU01000181">
    <property type="protein sequence ID" value="GAW04201.1"/>
    <property type="molecule type" value="Genomic_DNA"/>
</dbReference>
<comment type="caution">
    <text evidence="2">The sequence shown here is derived from an EMBL/GenBank/DDBJ whole genome shotgun (WGS) entry which is preliminary data.</text>
</comment>
<reference evidence="2 3" key="2">
    <citation type="submission" date="2017-02" db="EMBL/GenBank/DDBJ databases">
        <title>A genome survey and senescence transcriptome analysis in Lentinula edodes.</title>
        <authorList>
            <person name="Sakamoto Y."/>
            <person name="Nakade K."/>
            <person name="Sato S."/>
            <person name="Yoshida Y."/>
            <person name="Miyazaki K."/>
            <person name="Natsume S."/>
            <person name="Konno N."/>
        </authorList>
    </citation>
    <scope>NUCLEOTIDE SEQUENCE [LARGE SCALE GENOMIC DNA]</scope>
    <source>
        <strain evidence="2 3">NBRC 111202</strain>
    </source>
</reference>
<evidence type="ECO:0000313" key="3">
    <source>
        <dbReference type="Proteomes" id="UP000188533"/>
    </source>
</evidence>
<dbReference type="Proteomes" id="UP000188533">
    <property type="component" value="Unassembled WGS sequence"/>
</dbReference>
<name>A0A1Q3EAM3_LENED</name>
<reference evidence="2 3" key="1">
    <citation type="submission" date="2016-08" db="EMBL/GenBank/DDBJ databases">
        <authorList>
            <consortium name="Lentinula edodes genome sequencing consortium"/>
            <person name="Sakamoto Y."/>
            <person name="Nakade K."/>
            <person name="Sato S."/>
            <person name="Yoshida Y."/>
            <person name="Miyazaki K."/>
            <person name="Natsume S."/>
            <person name="Konno N."/>
        </authorList>
    </citation>
    <scope>NUCLEOTIDE SEQUENCE [LARGE SCALE GENOMIC DNA]</scope>
    <source>
        <strain evidence="2 3">NBRC 111202</strain>
    </source>
</reference>
<keyword evidence="1" id="KW-0472">Membrane</keyword>
<feature type="transmembrane region" description="Helical" evidence="1">
    <location>
        <begin position="65"/>
        <end position="85"/>
    </location>
</feature>